<sequence length="199" mass="22407">MKEKEDVSSSHVLTADDLQHRFVGREEAIKAASSCFARIITVAKRDVPGNLRPIIPVCAGISGLGKTRMLEEGGMILRDVMELGAERVASVIVPYDDMYSPQEVEQSMPIAASFSWRMLYRFFLAENCSVSFKEWFKSRLPVNGHHLTFATAVQAIECKLRKRQPDTTVPLYLFLGIDDYQCIKYVGAHQENPDVSLIH</sequence>
<accession>G4YXG6</accession>
<dbReference type="Proteomes" id="UP000002640">
    <property type="component" value="Unassembled WGS sequence"/>
</dbReference>
<dbReference type="InParanoid" id="G4YXG6"/>
<feature type="non-terminal residue" evidence="1">
    <location>
        <position position="199"/>
    </location>
</feature>
<evidence type="ECO:0000313" key="2">
    <source>
        <dbReference type="Proteomes" id="UP000002640"/>
    </source>
</evidence>
<evidence type="ECO:0000313" key="1">
    <source>
        <dbReference type="EMBL" id="EGZ23827.1"/>
    </source>
</evidence>
<dbReference type="GeneID" id="20639874"/>
<dbReference type="EMBL" id="JH159152">
    <property type="protein sequence ID" value="EGZ23827.1"/>
    <property type="molecule type" value="Genomic_DNA"/>
</dbReference>
<proteinExistence type="predicted"/>
<dbReference type="KEGG" id="psoj:PHYSODRAFT_284809"/>
<dbReference type="RefSeq" id="XP_009519115.1">
    <property type="nucleotide sequence ID" value="XM_009520820.1"/>
</dbReference>
<keyword evidence="2" id="KW-1185">Reference proteome</keyword>
<dbReference type="AlphaFoldDB" id="G4YXG6"/>
<protein>
    <submittedName>
        <fullName evidence="1">Uncharacterized protein</fullName>
    </submittedName>
</protein>
<reference evidence="1 2" key="1">
    <citation type="journal article" date="2006" name="Science">
        <title>Phytophthora genome sequences uncover evolutionary origins and mechanisms of pathogenesis.</title>
        <authorList>
            <person name="Tyler B.M."/>
            <person name="Tripathy S."/>
            <person name="Zhang X."/>
            <person name="Dehal P."/>
            <person name="Jiang R.H."/>
            <person name="Aerts A."/>
            <person name="Arredondo F.D."/>
            <person name="Baxter L."/>
            <person name="Bensasson D."/>
            <person name="Beynon J.L."/>
            <person name="Chapman J."/>
            <person name="Damasceno C.M."/>
            <person name="Dorrance A.E."/>
            <person name="Dou D."/>
            <person name="Dickerman A.W."/>
            <person name="Dubchak I.L."/>
            <person name="Garbelotto M."/>
            <person name="Gijzen M."/>
            <person name="Gordon S.G."/>
            <person name="Govers F."/>
            <person name="Grunwald N.J."/>
            <person name="Huang W."/>
            <person name="Ivors K.L."/>
            <person name="Jones R.W."/>
            <person name="Kamoun S."/>
            <person name="Krampis K."/>
            <person name="Lamour K.H."/>
            <person name="Lee M.K."/>
            <person name="McDonald W.H."/>
            <person name="Medina M."/>
            <person name="Meijer H.J."/>
            <person name="Nordberg E.K."/>
            <person name="Maclean D.J."/>
            <person name="Ospina-Giraldo M.D."/>
            <person name="Morris P.F."/>
            <person name="Phuntumart V."/>
            <person name="Putnam N.H."/>
            <person name="Rash S."/>
            <person name="Rose J.K."/>
            <person name="Sakihama Y."/>
            <person name="Salamov A.A."/>
            <person name="Savidor A."/>
            <person name="Scheuring C.F."/>
            <person name="Smith B.M."/>
            <person name="Sobral B.W."/>
            <person name="Terry A."/>
            <person name="Torto-Alalibo T.A."/>
            <person name="Win J."/>
            <person name="Xu Z."/>
            <person name="Zhang H."/>
            <person name="Grigoriev I.V."/>
            <person name="Rokhsar D.S."/>
            <person name="Boore J.L."/>
        </authorList>
    </citation>
    <scope>NUCLEOTIDE SEQUENCE [LARGE SCALE GENOMIC DNA]</scope>
    <source>
        <strain evidence="1 2">P6497</strain>
    </source>
</reference>
<name>G4YXG6_PHYSP</name>
<organism evidence="1 2">
    <name type="scientific">Phytophthora sojae (strain P6497)</name>
    <name type="common">Soybean stem and root rot agent</name>
    <name type="synonym">Phytophthora megasperma f. sp. glycines</name>
    <dbReference type="NCBI Taxonomy" id="1094619"/>
    <lineage>
        <taxon>Eukaryota</taxon>
        <taxon>Sar</taxon>
        <taxon>Stramenopiles</taxon>
        <taxon>Oomycota</taxon>
        <taxon>Peronosporomycetes</taxon>
        <taxon>Peronosporales</taxon>
        <taxon>Peronosporaceae</taxon>
        <taxon>Phytophthora</taxon>
    </lineage>
</organism>
<gene>
    <name evidence="1" type="ORF">PHYSODRAFT_284809</name>
</gene>